<dbReference type="KEGG" id="dpx:DAPPUDRAFT_317799"/>
<feature type="region of interest" description="Disordered" evidence="1">
    <location>
        <begin position="100"/>
        <end position="124"/>
    </location>
</feature>
<keyword evidence="3" id="KW-1185">Reference proteome</keyword>
<evidence type="ECO:0000313" key="3">
    <source>
        <dbReference type="Proteomes" id="UP000000305"/>
    </source>
</evidence>
<sequence length="124" mass="14201">MVVSVEFCCKIFRFWVLIHRADRSRSPLQPRRPTPPVVAPVLVLPPVVAPAPAIVFPLIPLERFQCPNFALNRDFPYGDLCQYDHGYQFPDEGLLELLYIPRPQNPPQPPRETSNYHPSPPIMS</sequence>
<protein>
    <recommendedName>
        <fullName evidence="4">C3H1-type domain-containing protein</fullName>
    </recommendedName>
</protein>
<reference evidence="2 3" key="1">
    <citation type="journal article" date="2011" name="Science">
        <title>The ecoresponsive genome of Daphnia pulex.</title>
        <authorList>
            <person name="Colbourne J.K."/>
            <person name="Pfrender M.E."/>
            <person name="Gilbert D."/>
            <person name="Thomas W.K."/>
            <person name="Tucker A."/>
            <person name="Oakley T.H."/>
            <person name="Tokishita S."/>
            <person name="Aerts A."/>
            <person name="Arnold G.J."/>
            <person name="Basu M.K."/>
            <person name="Bauer D.J."/>
            <person name="Caceres C.E."/>
            <person name="Carmel L."/>
            <person name="Casola C."/>
            <person name="Choi J.H."/>
            <person name="Detter J.C."/>
            <person name="Dong Q."/>
            <person name="Dusheyko S."/>
            <person name="Eads B.D."/>
            <person name="Frohlich T."/>
            <person name="Geiler-Samerotte K.A."/>
            <person name="Gerlach D."/>
            <person name="Hatcher P."/>
            <person name="Jogdeo S."/>
            <person name="Krijgsveld J."/>
            <person name="Kriventseva E.V."/>
            <person name="Kultz D."/>
            <person name="Laforsch C."/>
            <person name="Lindquist E."/>
            <person name="Lopez J."/>
            <person name="Manak J.R."/>
            <person name="Muller J."/>
            <person name="Pangilinan J."/>
            <person name="Patwardhan R.P."/>
            <person name="Pitluck S."/>
            <person name="Pritham E.J."/>
            <person name="Rechtsteiner A."/>
            <person name="Rho M."/>
            <person name="Rogozin I.B."/>
            <person name="Sakarya O."/>
            <person name="Salamov A."/>
            <person name="Schaack S."/>
            <person name="Shapiro H."/>
            <person name="Shiga Y."/>
            <person name="Skalitzky C."/>
            <person name="Smith Z."/>
            <person name="Souvorov A."/>
            <person name="Sung W."/>
            <person name="Tang Z."/>
            <person name="Tsuchiya D."/>
            <person name="Tu H."/>
            <person name="Vos H."/>
            <person name="Wang M."/>
            <person name="Wolf Y.I."/>
            <person name="Yamagata H."/>
            <person name="Yamada T."/>
            <person name="Ye Y."/>
            <person name="Shaw J.R."/>
            <person name="Andrews J."/>
            <person name="Crease T.J."/>
            <person name="Tang H."/>
            <person name="Lucas S.M."/>
            <person name="Robertson H.M."/>
            <person name="Bork P."/>
            <person name="Koonin E.V."/>
            <person name="Zdobnov E.M."/>
            <person name="Grigoriev I.V."/>
            <person name="Lynch M."/>
            <person name="Boore J.L."/>
        </authorList>
    </citation>
    <scope>NUCLEOTIDE SEQUENCE [LARGE SCALE GENOMIC DNA]</scope>
</reference>
<organism evidence="2 3">
    <name type="scientific">Daphnia pulex</name>
    <name type="common">Water flea</name>
    <dbReference type="NCBI Taxonomy" id="6669"/>
    <lineage>
        <taxon>Eukaryota</taxon>
        <taxon>Metazoa</taxon>
        <taxon>Ecdysozoa</taxon>
        <taxon>Arthropoda</taxon>
        <taxon>Crustacea</taxon>
        <taxon>Branchiopoda</taxon>
        <taxon>Diplostraca</taxon>
        <taxon>Cladocera</taxon>
        <taxon>Anomopoda</taxon>
        <taxon>Daphniidae</taxon>
        <taxon>Daphnia</taxon>
    </lineage>
</organism>
<dbReference type="EMBL" id="GL732544">
    <property type="protein sequence ID" value="EFX81270.1"/>
    <property type="molecule type" value="Genomic_DNA"/>
</dbReference>
<dbReference type="HOGENOM" id="CLU_2006172_0_0_1"/>
<dbReference type="Proteomes" id="UP000000305">
    <property type="component" value="Unassembled WGS sequence"/>
</dbReference>
<evidence type="ECO:0000256" key="1">
    <source>
        <dbReference type="SAM" id="MobiDB-lite"/>
    </source>
</evidence>
<accession>E9GH08</accession>
<dbReference type="AlphaFoldDB" id="E9GH08"/>
<gene>
    <name evidence="2" type="ORF">DAPPUDRAFT_317799</name>
</gene>
<evidence type="ECO:0008006" key="4">
    <source>
        <dbReference type="Google" id="ProtNLM"/>
    </source>
</evidence>
<name>E9GH08_DAPPU</name>
<proteinExistence type="predicted"/>
<evidence type="ECO:0000313" key="2">
    <source>
        <dbReference type="EMBL" id="EFX81270.1"/>
    </source>
</evidence>
<dbReference type="InParanoid" id="E9GH08"/>